<dbReference type="AlphaFoldDB" id="A0A0H2R875"/>
<evidence type="ECO:0008006" key="3">
    <source>
        <dbReference type="Google" id="ProtNLM"/>
    </source>
</evidence>
<protein>
    <recommendedName>
        <fullName evidence="3">F-box domain-containing protein</fullName>
    </recommendedName>
</protein>
<evidence type="ECO:0000313" key="2">
    <source>
        <dbReference type="Proteomes" id="UP000053477"/>
    </source>
</evidence>
<evidence type="ECO:0000313" key="1">
    <source>
        <dbReference type="EMBL" id="KLO08009.1"/>
    </source>
</evidence>
<gene>
    <name evidence="1" type="ORF">SCHPADRAFT_625061</name>
</gene>
<organism evidence="1 2">
    <name type="scientific">Schizopora paradoxa</name>
    <dbReference type="NCBI Taxonomy" id="27342"/>
    <lineage>
        <taxon>Eukaryota</taxon>
        <taxon>Fungi</taxon>
        <taxon>Dikarya</taxon>
        <taxon>Basidiomycota</taxon>
        <taxon>Agaricomycotina</taxon>
        <taxon>Agaricomycetes</taxon>
        <taxon>Hymenochaetales</taxon>
        <taxon>Schizoporaceae</taxon>
        <taxon>Schizopora</taxon>
    </lineage>
</organism>
<sequence length="222" mass="25995">MEFIESLTLRFYRANTFLDEEPRGASRPVFLSFLKTLSLEIRSRTQKDLLRRVMNMIDAPNASKMSIYMKYDSVGDRVGPEEWISGLFESPDGMIRTFPNVEELEVVIQDLSCILLPYYKLLRAVPRVRTLSFDTPSQVSAPMIRNIGHSYGCLRDLRSLRIKNCAGGGMHDVEMLVRYFQELEKRNELERFEKLELEGCSKFSEFKHKFENLLESRFVWKD</sequence>
<name>A0A0H2R875_9AGAM</name>
<dbReference type="Proteomes" id="UP000053477">
    <property type="component" value="Unassembled WGS sequence"/>
</dbReference>
<keyword evidence="2" id="KW-1185">Reference proteome</keyword>
<accession>A0A0H2R875</accession>
<dbReference type="OrthoDB" id="3331419at2759"/>
<dbReference type="InParanoid" id="A0A0H2R875"/>
<dbReference type="EMBL" id="KQ086110">
    <property type="protein sequence ID" value="KLO08009.1"/>
    <property type="molecule type" value="Genomic_DNA"/>
</dbReference>
<proteinExistence type="predicted"/>
<reference evidence="1 2" key="1">
    <citation type="submission" date="2015-04" db="EMBL/GenBank/DDBJ databases">
        <title>Complete genome sequence of Schizopora paradoxa KUC8140, a cosmopolitan wood degrader in East Asia.</title>
        <authorList>
            <consortium name="DOE Joint Genome Institute"/>
            <person name="Min B."/>
            <person name="Park H."/>
            <person name="Jang Y."/>
            <person name="Kim J.-J."/>
            <person name="Kim K.H."/>
            <person name="Pangilinan J."/>
            <person name="Lipzen A."/>
            <person name="Riley R."/>
            <person name="Grigoriev I.V."/>
            <person name="Spatafora J.W."/>
            <person name="Choi I.-G."/>
        </authorList>
    </citation>
    <scope>NUCLEOTIDE SEQUENCE [LARGE SCALE GENOMIC DNA]</scope>
    <source>
        <strain evidence="1 2">KUC8140</strain>
    </source>
</reference>